<keyword evidence="2" id="KW-1185">Reference proteome</keyword>
<dbReference type="EMBL" id="SZVO01000003">
    <property type="protein sequence ID" value="TKT92676.1"/>
    <property type="molecule type" value="Genomic_DNA"/>
</dbReference>
<sequence>MLNSQSTDILRPTDVKELSVIVSDFLKGSPSVIPKSYSLEIAPYLLARANKLKLSDLNKKGNQLLSTIRFSLGTSSNKDGDARQSAFGLRFTPLNKGDARFDTKFKNDVGAILEERQNLDSRAVEIYIREGGLPPGDSVTNAIREKRIQSILDSLSSQAGLVNDKLNSLREKYKKDNWNSKKMDFAVALMLSSPDSLAKNAKVNKFSAWGTYAFPIKSWGQGLLGAVASTNKLDSLFTDLEDPVNINTKSFALSARLYFGVNRLKGFFECQGKTSTQVYTLKGVKNKEDNLSALLNLGGELNINSSMWLEFNTGLSFTDQKHSPHSKLVGGFNLRFAIPEKFNF</sequence>
<accession>A0A4U6D7D7</accession>
<dbReference type="RefSeq" id="WP_137339404.1">
    <property type="nucleotide sequence ID" value="NZ_SZVO01000003.1"/>
</dbReference>
<comment type="caution">
    <text evidence="1">The sequence shown here is derived from an EMBL/GenBank/DDBJ whole genome shotgun (WGS) entry which is preliminary data.</text>
</comment>
<reference evidence="1 2" key="1">
    <citation type="submission" date="2019-05" db="EMBL/GenBank/DDBJ databases">
        <title>Dyadobacter AR-3-8 sp. nov., isolated from arctic soil.</title>
        <authorList>
            <person name="Chaudhary D.K."/>
        </authorList>
    </citation>
    <scope>NUCLEOTIDE SEQUENCE [LARGE SCALE GENOMIC DNA]</scope>
    <source>
        <strain evidence="1 2">AR-3-8</strain>
    </source>
</reference>
<dbReference type="AlphaFoldDB" id="A0A4U6D7D7"/>
<evidence type="ECO:0000313" key="2">
    <source>
        <dbReference type="Proteomes" id="UP000304900"/>
    </source>
</evidence>
<dbReference type="Proteomes" id="UP000304900">
    <property type="component" value="Unassembled WGS sequence"/>
</dbReference>
<name>A0A4U6D7D7_9BACT</name>
<evidence type="ECO:0000313" key="1">
    <source>
        <dbReference type="EMBL" id="TKT92676.1"/>
    </source>
</evidence>
<organism evidence="1 2">
    <name type="scientific">Dyadobacter frigoris</name>
    <dbReference type="NCBI Taxonomy" id="2576211"/>
    <lineage>
        <taxon>Bacteria</taxon>
        <taxon>Pseudomonadati</taxon>
        <taxon>Bacteroidota</taxon>
        <taxon>Cytophagia</taxon>
        <taxon>Cytophagales</taxon>
        <taxon>Spirosomataceae</taxon>
        <taxon>Dyadobacter</taxon>
    </lineage>
</organism>
<protein>
    <submittedName>
        <fullName evidence="1">Uncharacterized protein</fullName>
    </submittedName>
</protein>
<gene>
    <name evidence="1" type="ORF">FDK13_07635</name>
</gene>
<proteinExistence type="predicted"/>
<dbReference type="OrthoDB" id="918082at2"/>